<accession>A0A514CNW9</accession>
<dbReference type="KEGG" id="echi:FKX85_05745"/>
<dbReference type="Proteomes" id="UP000316614">
    <property type="component" value="Chromosome"/>
</dbReference>
<dbReference type="EMBL" id="CP041253">
    <property type="protein sequence ID" value="QDH81503.1"/>
    <property type="molecule type" value="Genomic_DNA"/>
</dbReference>
<proteinExistence type="predicted"/>
<reference evidence="1 2" key="1">
    <citation type="submission" date="2019-06" db="EMBL/GenBank/DDBJ databases">
        <title>Echinicola alkalisoli sp. nov. isolated from saline soil.</title>
        <authorList>
            <person name="Sun J.-Q."/>
            <person name="Xu L."/>
        </authorList>
    </citation>
    <scope>NUCLEOTIDE SEQUENCE [LARGE SCALE GENOMIC DNA]</scope>
    <source>
        <strain evidence="1 2">LN3S3</strain>
    </source>
</reference>
<keyword evidence="2" id="KW-1185">Reference proteome</keyword>
<dbReference type="Gene3D" id="3.20.20.100">
    <property type="entry name" value="NADP-dependent oxidoreductase domain"/>
    <property type="match status" value="1"/>
</dbReference>
<evidence type="ECO:0008006" key="3">
    <source>
        <dbReference type="Google" id="ProtNLM"/>
    </source>
</evidence>
<gene>
    <name evidence="1" type="ORF">FKX85_05745</name>
</gene>
<dbReference type="SUPFAM" id="SSF51430">
    <property type="entry name" value="NAD(P)-linked oxidoreductase"/>
    <property type="match status" value="1"/>
</dbReference>
<dbReference type="InterPro" id="IPR036812">
    <property type="entry name" value="NAD(P)_OxRdtase_dom_sf"/>
</dbReference>
<dbReference type="OrthoDB" id="9768851at2"/>
<evidence type="ECO:0000313" key="1">
    <source>
        <dbReference type="EMBL" id="QDH81503.1"/>
    </source>
</evidence>
<evidence type="ECO:0000313" key="2">
    <source>
        <dbReference type="Proteomes" id="UP000316614"/>
    </source>
</evidence>
<protein>
    <recommendedName>
        <fullName evidence="3">NADP-dependent oxidoreductase domain-containing protein</fullName>
    </recommendedName>
</protein>
<sequence>MRIGKIGVCNKAETAFKENAFMALDEAYKTGVRYFNTAPSYGKGEQVQLCYGFVWIIQVLKRY</sequence>
<dbReference type="AlphaFoldDB" id="A0A514CNW9"/>
<name>A0A514CNW9_9BACT</name>
<organism evidence="1 2">
    <name type="scientific">Echinicola soli</name>
    <dbReference type="NCBI Taxonomy" id="2591634"/>
    <lineage>
        <taxon>Bacteria</taxon>
        <taxon>Pseudomonadati</taxon>
        <taxon>Bacteroidota</taxon>
        <taxon>Cytophagia</taxon>
        <taxon>Cytophagales</taxon>
        <taxon>Cyclobacteriaceae</taxon>
        <taxon>Echinicola</taxon>
    </lineage>
</organism>